<proteinExistence type="predicted"/>
<dbReference type="Proteomes" id="UP000799440">
    <property type="component" value="Unassembled WGS sequence"/>
</dbReference>
<sequence>MDEILVHITAPTTRQNDELYSALAASYRGFQPVSKVRLGHRNGKLSSQPGTNPPAGDGDTSGDKPAHPLLTSKDSFGSFPTYHSSERASDFLNGFVGNDDVFQSSQEQLPTSSGRLAQLERIQRVWKKNNTPRSHQARTPLSSARFRAETLPDDTFIEDSQLAAQVVQSQLEDDFSSDDDFEPDFQSTMRPPAGIPSDTFSALDATEVSFDTTPKVQRRPTRAPSLSSPVLDPSEVSFRTTPKPPRPSSAAIPQNDHSIPTEIVDSTPLLDFTKLPIEVFAPRPKITIETHNGLPSQMTPYLLSVRQQRPDHFRPNTVSRRLQADERGHWLIDTRSWSKTAQYEFWSSLCTHVTRGDLGWGVFLYRDLAELDGQASLGTVQLYCWGEIVGEMWLVLEACSKGRLRGFSSEWVDAEEKTVIKMT</sequence>
<feature type="region of interest" description="Disordered" evidence="1">
    <location>
        <begin position="40"/>
        <end position="78"/>
    </location>
</feature>
<gene>
    <name evidence="2" type="ORF">M011DRAFT_396387</name>
</gene>
<evidence type="ECO:0000313" key="2">
    <source>
        <dbReference type="EMBL" id="KAF2750970.1"/>
    </source>
</evidence>
<evidence type="ECO:0000256" key="1">
    <source>
        <dbReference type="SAM" id="MobiDB-lite"/>
    </source>
</evidence>
<reference evidence="2" key="1">
    <citation type="journal article" date="2020" name="Stud. Mycol.">
        <title>101 Dothideomycetes genomes: a test case for predicting lifestyles and emergence of pathogens.</title>
        <authorList>
            <person name="Haridas S."/>
            <person name="Albert R."/>
            <person name="Binder M."/>
            <person name="Bloem J."/>
            <person name="Labutti K."/>
            <person name="Salamov A."/>
            <person name="Andreopoulos B."/>
            <person name="Baker S."/>
            <person name="Barry K."/>
            <person name="Bills G."/>
            <person name="Bluhm B."/>
            <person name="Cannon C."/>
            <person name="Castanera R."/>
            <person name="Culley D."/>
            <person name="Daum C."/>
            <person name="Ezra D."/>
            <person name="Gonzalez J."/>
            <person name="Henrissat B."/>
            <person name="Kuo A."/>
            <person name="Liang C."/>
            <person name="Lipzen A."/>
            <person name="Lutzoni F."/>
            <person name="Magnuson J."/>
            <person name="Mondo S."/>
            <person name="Nolan M."/>
            <person name="Ohm R."/>
            <person name="Pangilinan J."/>
            <person name="Park H.-J."/>
            <person name="Ramirez L."/>
            <person name="Alfaro M."/>
            <person name="Sun H."/>
            <person name="Tritt A."/>
            <person name="Yoshinaga Y."/>
            <person name="Zwiers L.-H."/>
            <person name="Turgeon B."/>
            <person name="Goodwin S."/>
            <person name="Spatafora J."/>
            <person name="Crous P."/>
            <person name="Grigoriev I."/>
        </authorList>
    </citation>
    <scope>NUCLEOTIDE SEQUENCE</scope>
    <source>
        <strain evidence="2">CBS 119925</strain>
    </source>
</reference>
<dbReference type="EMBL" id="MU006563">
    <property type="protein sequence ID" value="KAF2750970.1"/>
    <property type="molecule type" value="Genomic_DNA"/>
</dbReference>
<organism evidence="2 3">
    <name type="scientific">Sporormia fimetaria CBS 119925</name>
    <dbReference type="NCBI Taxonomy" id="1340428"/>
    <lineage>
        <taxon>Eukaryota</taxon>
        <taxon>Fungi</taxon>
        <taxon>Dikarya</taxon>
        <taxon>Ascomycota</taxon>
        <taxon>Pezizomycotina</taxon>
        <taxon>Dothideomycetes</taxon>
        <taxon>Pleosporomycetidae</taxon>
        <taxon>Pleosporales</taxon>
        <taxon>Sporormiaceae</taxon>
        <taxon>Sporormia</taxon>
    </lineage>
</organism>
<keyword evidence="3" id="KW-1185">Reference proteome</keyword>
<feature type="region of interest" description="Disordered" evidence="1">
    <location>
        <begin position="210"/>
        <end position="260"/>
    </location>
</feature>
<name>A0A6A6VN33_9PLEO</name>
<evidence type="ECO:0000313" key="3">
    <source>
        <dbReference type="Proteomes" id="UP000799440"/>
    </source>
</evidence>
<protein>
    <submittedName>
        <fullName evidence="2">Uncharacterized protein</fullName>
    </submittedName>
</protein>
<dbReference type="OrthoDB" id="5395975at2759"/>
<dbReference type="AlphaFoldDB" id="A0A6A6VN33"/>
<accession>A0A6A6VN33</accession>